<feature type="region of interest" description="Disordered" evidence="1">
    <location>
        <begin position="79"/>
        <end position="249"/>
    </location>
</feature>
<dbReference type="PRINTS" id="PR00625">
    <property type="entry name" value="JDOMAIN"/>
</dbReference>
<dbReference type="AlphaFoldDB" id="S8AKL1"/>
<feature type="compositionally biased region" description="Polar residues" evidence="1">
    <location>
        <begin position="382"/>
        <end position="396"/>
    </location>
</feature>
<feature type="compositionally biased region" description="Basic and acidic residues" evidence="1">
    <location>
        <begin position="206"/>
        <end position="217"/>
    </location>
</feature>
<dbReference type="OMA" id="YGPPKAN"/>
<dbReference type="Pfam" id="PF00226">
    <property type="entry name" value="DnaJ"/>
    <property type="match status" value="1"/>
</dbReference>
<evidence type="ECO:0000313" key="4">
    <source>
        <dbReference type="Proteomes" id="UP000015100"/>
    </source>
</evidence>
<dbReference type="GO" id="GO:0005737">
    <property type="term" value="C:cytoplasm"/>
    <property type="evidence" value="ECO:0007669"/>
    <property type="project" value="TreeGrafter"/>
</dbReference>
<dbReference type="InterPro" id="IPR001623">
    <property type="entry name" value="DnaJ_domain"/>
</dbReference>
<dbReference type="CDD" id="cd06257">
    <property type="entry name" value="DnaJ"/>
    <property type="match status" value="1"/>
</dbReference>
<feature type="compositionally biased region" description="Polar residues" evidence="1">
    <location>
        <begin position="146"/>
        <end position="158"/>
    </location>
</feature>
<dbReference type="EMBL" id="AQGS01000076">
    <property type="protein sequence ID" value="EPS43449.1"/>
    <property type="molecule type" value="Genomic_DNA"/>
</dbReference>
<dbReference type="PANTHER" id="PTHR44029:SF1">
    <property type="entry name" value="DNAJ HOMOLOG SUBFAMILY C MEMBER 21"/>
    <property type="match status" value="1"/>
</dbReference>
<feature type="region of interest" description="Disordered" evidence="1">
    <location>
        <begin position="593"/>
        <end position="637"/>
    </location>
</feature>
<evidence type="ECO:0000313" key="3">
    <source>
        <dbReference type="EMBL" id="EPS43449.1"/>
    </source>
</evidence>
<dbReference type="STRING" id="1284197.S8AKL1"/>
<feature type="region of interest" description="Disordered" evidence="1">
    <location>
        <begin position="359"/>
        <end position="476"/>
    </location>
</feature>
<evidence type="ECO:0000259" key="2">
    <source>
        <dbReference type="PROSITE" id="PS50076"/>
    </source>
</evidence>
<dbReference type="InterPro" id="IPR051964">
    <property type="entry name" value="Chaperone_stress_response"/>
</dbReference>
<reference evidence="4" key="2">
    <citation type="submission" date="2013-04" db="EMBL/GenBank/DDBJ databases">
        <title>Genomic mechanisms accounting for the adaptation to parasitism in nematode-trapping fungi.</title>
        <authorList>
            <person name="Ahren D.G."/>
        </authorList>
    </citation>
    <scope>NUCLEOTIDE SEQUENCE [LARGE SCALE GENOMIC DNA]</scope>
    <source>
        <strain evidence="4">CBS 200.50</strain>
    </source>
</reference>
<comment type="caution">
    <text evidence="3">The sequence shown here is derived from an EMBL/GenBank/DDBJ whole genome shotgun (WGS) entry which is preliminary data.</text>
</comment>
<dbReference type="Gene3D" id="1.10.287.110">
    <property type="entry name" value="DnaJ domain"/>
    <property type="match status" value="1"/>
</dbReference>
<gene>
    <name evidence="3" type="ORF">H072_2560</name>
</gene>
<sequence length="958" mass="106394">MPREDSIVDHYAALEISVTATSEDIKKQFRKLALKYHPDRNPGREAEFNAKFQQIQAAHELLTDPTRRKVYDRTRLYHNGGVNKLKTQQRHESTAPTAEQPPTRKYGHGAGRASFATSPRAGDGPFSTKHQWDHASRPYNHAGSAWKTTQDRWQQQPTREVPRTPKKTRDNPYVSPDIDPISPEDPTYTFHRDNVANGNPPSKHSFFGDRNPREKEWMAPTSESKSSGTPNRRGEEFWETKSSSSEEAPKVSTFYAFTPRTRLRTNLRDASPDKVAAQASAQTDSSHPKGTSANTSDRPLSPRHSGAFARSQTSRDPKDFTENLNSTSAHDRRKSSSSIGTDGIERRKFSYLFNEDSVRRPHRSVKHPQGSDHDGEDENFVKNRTTPVRQSYPSRRNTLDREGREGTPTKMQSESRSGIGPKNSERQRFGVNSHVKAEESRSTLNSFRSFDTNRSSPVSISGNSPDDDQRPKSFSMTDWNTVFSGEQNIFAVPKVKTQPSPRKGATIPKIQTNFSTGGVRLNFSRPRPASTTTEFSGTPNDTALDDNLSSGESYGQHGPRENADSTEAFPKNTFIFEDWKNAFANNNPFDVTISQQSSSGPAIRSASKYRKAATKKKSATLFQQNKTPAPSDEPHNIKDFTSSAQKVGDLDLDALGGTEPAPTMPKDITPIGNVPSPVAMDIDTPRRNPTPIPTIPITPVNPKYSTLNQSKIYHSPTVSDEEPVSPIKGEVPPISPLRSDELLQPDGSTNEPPQAERLYPEATMGDAEPSATIQSTKSFLDMGNIQNVEPISYPYSNGLSGHWQGLRDTLPFDSRPASFVNISPSSSPKNNISIPPPPEPPATPVGQSATSYDKCCAAMTVYQAQWNEYNAKIVNHMRARVDADIIQCAKNKGFASGTSNNPKMGVQLDLIQTRKTLTELDEDQEIRAHWQSAIKTHVNILTRWKIYLEHLDATDGFG</sequence>
<feature type="compositionally biased region" description="Basic and acidic residues" evidence="1">
    <location>
        <begin position="397"/>
        <end position="407"/>
    </location>
</feature>
<feature type="compositionally biased region" description="Basic and acidic residues" evidence="1">
    <location>
        <begin position="160"/>
        <end position="170"/>
    </location>
</feature>
<proteinExistence type="predicted"/>
<dbReference type="PROSITE" id="PS50076">
    <property type="entry name" value="DNAJ_2"/>
    <property type="match status" value="1"/>
</dbReference>
<dbReference type="PROSITE" id="PS00636">
    <property type="entry name" value="DNAJ_1"/>
    <property type="match status" value="1"/>
</dbReference>
<feature type="compositionally biased region" description="Basic residues" evidence="1">
    <location>
        <begin position="607"/>
        <end position="618"/>
    </location>
</feature>
<name>S8AKL1_DACHA</name>
<feature type="compositionally biased region" description="Polar residues" evidence="1">
    <location>
        <begin position="221"/>
        <end position="230"/>
    </location>
</feature>
<feature type="compositionally biased region" description="Polar residues" evidence="1">
    <location>
        <begin position="442"/>
        <end position="464"/>
    </location>
</feature>
<dbReference type="SMART" id="SM00271">
    <property type="entry name" value="DnaJ"/>
    <property type="match status" value="1"/>
</dbReference>
<feature type="region of interest" description="Disordered" evidence="1">
    <location>
        <begin position="263"/>
        <end position="342"/>
    </location>
</feature>
<feature type="region of interest" description="Disordered" evidence="1">
    <location>
        <begin position="820"/>
        <end position="847"/>
    </location>
</feature>
<dbReference type="HOGENOM" id="CLU_308163_0_0_1"/>
<dbReference type="PANTHER" id="PTHR44029">
    <property type="entry name" value="DNAJ HOMOLOG SUBFAMILY C MEMBER 21"/>
    <property type="match status" value="1"/>
</dbReference>
<evidence type="ECO:0000256" key="1">
    <source>
        <dbReference type="SAM" id="MobiDB-lite"/>
    </source>
</evidence>
<dbReference type="Proteomes" id="UP000015100">
    <property type="component" value="Unassembled WGS sequence"/>
</dbReference>
<feature type="region of interest" description="Disordered" evidence="1">
    <location>
        <begin position="516"/>
        <end position="568"/>
    </location>
</feature>
<feature type="compositionally biased region" description="Polar residues" evidence="1">
    <location>
        <begin position="279"/>
        <end position="298"/>
    </location>
</feature>
<keyword evidence="4" id="KW-1185">Reference proteome</keyword>
<accession>S8AKL1</accession>
<dbReference type="OrthoDB" id="10250354at2759"/>
<feature type="domain" description="J" evidence="2">
    <location>
        <begin position="9"/>
        <end position="75"/>
    </location>
</feature>
<feature type="region of interest" description="Disordered" evidence="1">
    <location>
        <begin position="715"/>
        <end position="771"/>
    </location>
</feature>
<dbReference type="InterPro" id="IPR018253">
    <property type="entry name" value="DnaJ_domain_CS"/>
</dbReference>
<dbReference type="SUPFAM" id="SSF46565">
    <property type="entry name" value="Chaperone J-domain"/>
    <property type="match status" value="1"/>
</dbReference>
<feature type="compositionally biased region" description="Pro residues" evidence="1">
    <location>
        <begin position="834"/>
        <end position="843"/>
    </location>
</feature>
<feature type="compositionally biased region" description="Low complexity" evidence="1">
    <location>
        <begin position="175"/>
        <end position="186"/>
    </location>
</feature>
<organism evidence="3 4">
    <name type="scientific">Dactylellina haptotyla (strain CBS 200.50)</name>
    <name type="common">Nematode-trapping fungus</name>
    <name type="synonym">Monacrosporium haptotylum</name>
    <dbReference type="NCBI Taxonomy" id="1284197"/>
    <lineage>
        <taxon>Eukaryota</taxon>
        <taxon>Fungi</taxon>
        <taxon>Dikarya</taxon>
        <taxon>Ascomycota</taxon>
        <taxon>Pezizomycotina</taxon>
        <taxon>Orbiliomycetes</taxon>
        <taxon>Orbiliales</taxon>
        <taxon>Orbiliaceae</taxon>
        <taxon>Dactylellina</taxon>
    </lineage>
</organism>
<dbReference type="InterPro" id="IPR036869">
    <property type="entry name" value="J_dom_sf"/>
</dbReference>
<reference evidence="3 4" key="1">
    <citation type="journal article" date="2013" name="PLoS Genet.">
        <title>Genomic mechanisms accounting for the adaptation to parasitism in nematode-trapping fungi.</title>
        <authorList>
            <person name="Meerupati T."/>
            <person name="Andersson K.M."/>
            <person name="Friman E."/>
            <person name="Kumar D."/>
            <person name="Tunlid A."/>
            <person name="Ahren D."/>
        </authorList>
    </citation>
    <scope>NUCLEOTIDE SEQUENCE [LARGE SCALE GENOMIC DNA]</scope>
    <source>
        <strain evidence="3 4">CBS 200.50</strain>
    </source>
</reference>
<protein>
    <recommendedName>
        <fullName evidence="2">J domain-containing protein</fullName>
    </recommendedName>
</protein>
<dbReference type="eggNOG" id="KOG0714">
    <property type="taxonomic scope" value="Eukaryota"/>
</dbReference>
<feature type="compositionally biased region" description="Low complexity" evidence="1">
    <location>
        <begin position="821"/>
        <end position="833"/>
    </location>
</feature>
<feature type="compositionally biased region" description="Polar residues" evidence="1">
    <location>
        <begin position="529"/>
        <end position="553"/>
    </location>
</feature>